<reference evidence="1" key="1">
    <citation type="submission" date="2013-12" db="EMBL/GenBank/DDBJ databases">
        <authorList>
            <person name="Omoto C.K."/>
            <person name="Sibley D."/>
            <person name="Venepally P."/>
            <person name="Hadjithomas M."/>
            <person name="Karamycheva S."/>
            <person name="Brunk B."/>
            <person name="Roos D."/>
            <person name="Caler E."/>
            <person name="Lorenzi H."/>
        </authorList>
    </citation>
    <scope>NUCLEOTIDE SEQUENCE</scope>
</reference>
<comment type="caution">
    <text evidence="1">The sequence shown here is derived from an EMBL/GenBank/DDBJ whole genome shotgun (WGS) entry which is preliminary data.</text>
</comment>
<proteinExistence type="predicted"/>
<dbReference type="RefSeq" id="XP_011133413.1">
    <property type="nucleotide sequence ID" value="XM_011135111.1"/>
</dbReference>
<dbReference type="Proteomes" id="UP000019763">
    <property type="component" value="Unassembled WGS sequence"/>
</dbReference>
<name>A0A023AX72_GRENI</name>
<sequence>MDLELEYGHYWVAYVTPLVGALTEVILAPSQTLELRGRAEDVLFAMLTRLSTRVMTPGCWRHLMGLMIGLFEALLSRAILPTRQNLIPLEAWLGRYFNYAKQPVGERALEEVSSSWLGKTVLVTFRNLCALTFASPYAGERDEYLTVLLYCIGIYYTQAQETMARLGDDMLKHLGTFAKQFTHTQWDIFVQFVTYVLGGTEPIELLDTEQPGDSLPQLPIDFNIVMAKSILQLLLISTSTNLHPSLCTFTT</sequence>
<gene>
    <name evidence="1" type="ORF">GNI_176450</name>
</gene>
<dbReference type="AlphaFoldDB" id="A0A023AX72"/>
<evidence type="ECO:0000313" key="1">
    <source>
        <dbReference type="EMBL" id="EZG43331.1"/>
    </source>
</evidence>
<organism evidence="1 2">
    <name type="scientific">Gregarina niphandrodes</name>
    <name type="common">Septate eugregarine</name>
    <dbReference type="NCBI Taxonomy" id="110365"/>
    <lineage>
        <taxon>Eukaryota</taxon>
        <taxon>Sar</taxon>
        <taxon>Alveolata</taxon>
        <taxon>Apicomplexa</taxon>
        <taxon>Conoidasida</taxon>
        <taxon>Gregarinasina</taxon>
        <taxon>Eugregarinorida</taxon>
        <taxon>Gregarinidae</taxon>
        <taxon>Gregarina</taxon>
    </lineage>
</organism>
<evidence type="ECO:0000313" key="2">
    <source>
        <dbReference type="Proteomes" id="UP000019763"/>
    </source>
</evidence>
<dbReference type="GeneID" id="22915983"/>
<dbReference type="EMBL" id="AFNH02001327">
    <property type="protein sequence ID" value="EZG43331.1"/>
    <property type="molecule type" value="Genomic_DNA"/>
</dbReference>
<dbReference type="VEuPathDB" id="CryptoDB:GNI_176450"/>
<accession>A0A023AX72</accession>
<keyword evidence="2" id="KW-1185">Reference proteome</keyword>
<protein>
    <submittedName>
        <fullName evidence="1">Uncharacterized protein</fullName>
    </submittedName>
</protein>